<organism evidence="2 3">
    <name type="scientific">Manduca sexta</name>
    <name type="common">Tobacco hawkmoth</name>
    <name type="synonym">Tobacco hornworm</name>
    <dbReference type="NCBI Taxonomy" id="7130"/>
    <lineage>
        <taxon>Eukaryota</taxon>
        <taxon>Metazoa</taxon>
        <taxon>Ecdysozoa</taxon>
        <taxon>Arthropoda</taxon>
        <taxon>Hexapoda</taxon>
        <taxon>Insecta</taxon>
        <taxon>Pterygota</taxon>
        <taxon>Neoptera</taxon>
        <taxon>Endopterygota</taxon>
        <taxon>Lepidoptera</taxon>
        <taxon>Glossata</taxon>
        <taxon>Ditrysia</taxon>
        <taxon>Bombycoidea</taxon>
        <taxon>Sphingidae</taxon>
        <taxon>Sphinginae</taxon>
        <taxon>Sphingini</taxon>
        <taxon>Manduca</taxon>
    </lineage>
</organism>
<reference evidence="2" key="1">
    <citation type="journal article" date="2016" name="Insect Biochem. Mol. Biol.">
        <title>Multifaceted biological insights from a draft genome sequence of the tobacco hornworm moth, Manduca sexta.</title>
        <authorList>
            <person name="Kanost M.R."/>
            <person name="Arrese E.L."/>
            <person name="Cao X."/>
            <person name="Chen Y.R."/>
            <person name="Chellapilla S."/>
            <person name="Goldsmith M.R."/>
            <person name="Grosse-Wilde E."/>
            <person name="Heckel D.G."/>
            <person name="Herndon N."/>
            <person name="Jiang H."/>
            <person name="Papanicolaou A."/>
            <person name="Qu J."/>
            <person name="Soulages J.L."/>
            <person name="Vogel H."/>
            <person name="Walters J."/>
            <person name="Waterhouse R.M."/>
            <person name="Ahn S.J."/>
            <person name="Almeida F.C."/>
            <person name="An C."/>
            <person name="Aqrawi P."/>
            <person name="Bretschneider A."/>
            <person name="Bryant W.B."/>
            <person name="Bucks S."/>
            <person name="Chao H."/>
            <person name="Chevignon G."/>
            <person name="Christen J.M."/>
            <person name="Clarke D.F."/>
            <person name="Dittmer N.T."/>
            <person name="Ferguson L.C.F."/>
            <person name="Garavelou S."/>
            <person name="Gordon K.H.J."/>
            <person name="Gunaratna R.T."/>
            <person name="Han Y."/>
            <person name="Hauser F."/>
            <person name="He Y."/>
            <person name="Heidel-Fischer H."/>
            <person name="Hirsh A."/>
            <person name="Hu Y."/>
            <person name="Jiang H."/>
            <person name="Kalra D."/>
            <person name="Klinner C."/>
            <person name="Konig C."/>
            <person name="Kovar C."/>
            <person name="Kroll A.R."/>
            <person name="Kuwar S.S."/>
            <person name="Lee S.L."/>
            <person name="Lehman R."/>
            <person name="Li K."/>
            <person name="Li Z."/>
            <person name="Liang H."/>
            <person name="Lovelace S."/>
            <person name="Lu Z."/>
            <person name="Mansfield J.H."/>
            <person name="McCulloch K.J."/>
            <person name="Mathew T."/>
            <person name="Morton B."/>
            <person name="Muzny D.M."/>
            <person name="Neunemann D."/>
            <person name="Ongeri F."/>
            <person name="Pauchet Y."/>
            <person name="Pu L.L."/>
            <person name="Pyrousis I."/>
            <person name="Rao X.J."/>
            <person name="Redding A."/>
            <person name="Roesel C."/>
            <person name="Sanchez-Gracia A."/>
            <person name="Schaack S."/>
            <person name="Shukla A."/>
            <person name="Tetreau G."/>
            <person name="Wang Y."/>
            <person name="Xiong G.H."/>
            <person name="Traut W."/>
            <person name="Walsh T.K."/>
            <person name="Worley K.C."/>
            <person name="Wu D."/>
            <person name="Wu W."/>
            <person name="Wu Y.Q."/>
            <person name="Zhang X."/>
            <person name="Zou Z."/>
            <person name="Zucker H."/>
            <person name="Briscoe A.D."/>
            <person name="Burmester T."/>
            <person name="Clem R.J."/>
            <person name="Feyereisen R."/>
            <person name="Grimmelikhuijzen C.J.P."/>
            <person name="Hamodrakas S.J."/>
            <person name="Hansson B.S."/>
            <person name="Huguet E."/>
            <person name="Jermiin L.S."/>
            <person name="Lan Q."/>
            <person name="Lehman H.K."/>
            <person name="Lorenzen M."/>
            <person name="Merzendorfer H."/>
            <person name="Michalopoulos I."/>
            <person name="Morton D.B."/>
            <person name="Muthukrishnan S."/>
            <person name="Oakeshott J.G."/>
            <person name="Palmer W."/>
            <person name="Park Y."/>
            <person name="Passarelli A.L."/>
            <person name="Rozas J."/>
            <person name="Schwartz L.M."/>
            <person name="Smith W."/>
            <person name="Southgate A."/>
            <person name="Vilcinskas A."/>
            <person name="Vogt R."/>
            <person name="Wang P."/>
            <person name="Werren J."/>
            <person name="Yu X.Q."/>
            <person name="Zhou J.J."/>
            <person name="Brown S.J."/>
            <person name="Scherer S.E."/>
            <person name="Richards S."/>
            <person name="Blissard G.W."/>
        </authorList>
    </citation>
    <scope>NUCLEOTIDE SEQUENCE</scope>
</reference>
<dbReference type="EMBL" id="JH668442">
    <property type="protein sequence ID" value="KAG6453337.1"/>
    <property type="molecule type" value="Genomic_DNA"/>
</dbReference>
<evidence type="ECO:0000313" key="3">
    <source>
        <dbReference type="Proteomes" id="UP000791440"/>
    </source>
</evidence>
<feature type="compositionally biased region" description="Basic and acidic residues" evidence="1">
    <location>
        <begin position="57"/>
        <end position="70"/>
    </location>
</feature>
<evidence type="ECO:0000256" key="1">
    <source>
        <dbReference type="SAM" id="MobiDB-lite"/>
    </source>
</evidence>
<dbReference type="AlphaFoldDB" id="A0A922CNZ6"/>
<name>A0A922CNZ6_MANSE</name>
<feature type="region of interest" description="Disordered" evidence="1">
    <location>
        <begin position="1"/>
        <end position="87"/>
    </location>
</feature>
<protein>
    <submittedName>
        <fullName evidence="2">Uncharacterized protein</fullName>
    </submittedName>
</protein>
<gene>
    <name evidence="2" type="ORF">O3G_MSEX008128</name>
</gene>
<evidence type="ECO:0000313" key="2">
    <source>
        <dbReference type="EMBL" id="KAG6453337.1"/>
    </source>
</evidence>
<proteinExistence type="predicted"/>
<accession>A0A922CNZ6</accession>
<keyword evidence="3" id="KW-1185">Reference proteome</keyword>
<feature type="compositionally biased region" description="Basic and acidic residues" evidence="1">
    <location>
        <begin position="37"/>
        <end position="50"/>
    </location>
</feature>
<dbReference type="EMBL" id="JH668442">
    <property type="protein sequence ID" value="KAG6453338.1"/>
    <property type="molecule type" value="Genomic_DNA"/>
</dbReference>
<reference evidence="2" key="2">
    <citation type="submission" date="2020-12" db="EMBL/GenBank/DDBJ databases">
        <authorList>
            <person name="Kanost M."/>
        </authorList>
    </citation>
    <scope>NUCLEOTIDE SEQUENCE</scope>
</reference>
<sequence>MCHRRTEAGSANVHTLPDAGAGEGVPLQPVPDAEETDRDRARALPHRETDQDLVPEPPHEMEEREQDQRRAWFRGRAGQHESAHFATVKAPSLVHAVQAND</sequence>
<comment type="caution">
    <text evidence="2">The sequence shown here is derived from an EMBL/GenBank/DDBJ whole genome shotgun (WGS) entry which is preliminary data.</text>
</comment>
<dbReference type="Proteomes" id="UP000791440">
    <property type="component" value="Unassembled WGS sequence"/>
</dbReference>